<evidence type="ECO:0000313" key="3">
    <source>
        <dbReference type="Proteomes" id="UP001454036"/>
    </source>
</evidence>
<keyword evidence="3" id="KW-1185">Reference proteome</keyword>
<feature type="compositionally biased region" description="Basic and acidic residues" evidence="1">
    <location>
        <begin position="86"/>
        <end position="97"/>
    </location>
</feature>
<feature type="compositionally biased region" description="Basic and acidic residues" evidence="1">
    <location>
        <begin position="69"/>
        <end position="78"/>
    </location>
</feature>
<dbReference type="Proteomes" id="UP001454036">
    <property type="component" value="Unassembled WGS sequence"/>
</dbReference>
<name>A0AAV3RRN1_LITER</name>
<protein>
    <submittedName>
        <fullName evidence="2">Uncharacterized protein</fullName>
    </submittedName>
</protein>
<gene>
    <name evidence="2" type="ORF">LIER_30669</name>
</gene>
<feature type="compositionally biased region" description="Basic and acidic residues" evidence="1">
    <location>
        <begin position="44"/>
        <end position="61"/>
    </location>
</feature>
<dbReference type="EMBL" id="BAABME010011081">
    <property type="protein sequence ID" value="GAA0183210.1"/>
    <property type="molecule type" value="Genomic_DNA"/>
</dbReference>
<accession>A0AAV3RRN1</accession>
<feature type="region of interest" description="Disordered" evidence="1">
    <location>
        <begin position="1"/>
        <end position="97"/>
    </location>
</feature>
<evidence type="ECO:0000313" key="2">
    <source>
        <dbReference type="EMBL" id="GAA0183210.1"/>
    </source>
</evidence>
<feature type="compositionally biased region" description="Polar residues" evidence="1">
    <location>
        <begin position="23"/>
        <end position="32"/>
    </location>
</feature>
<proteinExistence type="predicted"/>
<reference evidence="2 3" key="1">
    <citation type="submission" date="2024-01" db="EMBL/GenBank/DDBJ databases">
        <title>The complete chloroplast genome sequence of Lithospermum erythrorhizon: insights into the phylogenetic relationship among Boraginaceae species and the maternal lineages of purple gromwells.</title>
        <authorList>
            <person name="Okada T."/>
            <person name="Watanabe K."/>
        </authorList>
    </citation>
    <scope>NUCLEOTIDE SEQUENCE [LARGE SCALE GENOMIC DNA]</scope>
</reference>
<sequence>MDDQNIPGENSQQHPPATPPPNSQGVPNNQLPANIKAIIQEQIQQERREWEAERAAQDHTHSSRPRNPSHHEYSHYTDMEESYSNEEARRVHEQPIP</sequence>
<comment type="caution">
    <text evidence="2">The sequence shown here is derived from an EMBL/GenBank/DDBJ whole genome shotgun (WGS) entry which is preliminary data.</text>
</comment>
<dbReference type="AlphaFoldDB" id="A0AAV3RRN1"/>
<organism evidence="2 3">
    <name type="scientific">Lithospermum erythrorhizon</name>
    <name type="common">Purple gromwell</name>
    <name type="synonym">Lithospermum officinale var. erythrorhizon</name>
    <dbReference type="NCBI Taxonomy" id="34254"/>
    <lineage>
        <taxon>Eukaryota</taxon>
        <taxon>Viridiplantae</taxon>
        <taxon>Streptophyta</taxon>
        <taxon>Embryophyta</taxon>
        <taxon>Tracheophyta</taxon>
        <taxon>Spermatophyta</taxon>
        <taxon>Magnoliopsida</taxon>
        <taxon>eudicotyledons</taxon>
        <taxon>Gunneridae</taxon>
        <taxon>Pentapetalae</taxon>
        <taxon>asterids</taxon>
        <taxon>lamiids</taxon>
        <taxon>Boraginales</taxon>
        <taxon>Boraginaceae</taxon>
        <taxon>Boraginoideae</taxon>
        <taxon>Lithospermeae</taxon>
        <taxon>Lithospermum</taxon>
    </lineage>
</organism>
<evidence type="ECO:0000256" key="1">
    <source>
        <dbReference type="SAM" id="MobiDB-lite"/>
    </source>
</evidence>